<evidence type="ECO:0000256" key="2">
    <source>
        <dbReference type="ARBA" id="ARBA00022475"/>
    </source>
</evidence>
<gene>
    <name evidence="8" type="primary">tVP38</name>
    <name evidence="8" type="ORF">HSBGL_1795</name>
</gene>
<name>A0A897NPU5_9EURY</name>
<accession>A0A897NPU5</accession>
<keyword evidence="4 6" id="KW-1133">Transmembrane helix</keyword>
<dbReference type="Proteomes" id="UP000663305">
    <property type="component" value="Chromosome"/>
</dbReference>
<evidence type="ECO:0000256" key="1">
    <source>
        <dbReference type="ARBA" id="ARBA00004651"/>
    </source>
</evidence>
<dbReference type="EMBL" id="CP064789">
    <property type="protein sequence ID" value="QSG12206.1"/>
    <property type="molecule type" value="Genomic_DNA"/>
</dbReference>
<feature type="transmembrane region" description="Helical" evidence="6">
    <location>
        <begin position="185"/>
        <end position="205"/>
    </location>
</feature>
<keyword evidence="2" id="KW-1003">Cell membrane</keyword>
<protein>
    <submittedName>
        <fullName evidence="8">Putative membrane protein YdjX, TVP38/TMEM64 family, SNARE-associated domain</fullName>
    </submittedName>
</protein>
<dbReference type="PANTHER" id="PTHR12677">
    <property type="entry name" value="GOLGI APPARATUS MEMBRANE PROTEIN TVP38-RELATED"/>
    <property type="match status" value="1"/>
</dbReference>
<evidence type="ECO:0000256" key="3">
    <source>
        <dbReference type="ARBA" id="ARBA00022692"/>
    </source>
</evidence>
<evidence type="ECO:0000256" key="5">
    <source>
        <dbReference type="ARBA" id="ARBA00023136"/>
    </source>
</evidence>
<feature type="transmembrane region" description="Helical" evidence="6">
    <location>
        <begin position="69"/>
        <end position="90"/>
    </location>
</feature>
<keyword evidence="5 6" id="KW-0472">Membrane</keyword>
<dbReference type="InterPro" id="IPR032816">
    <property type="entry name" value="VTT_dom"/>
</dbReference>
<proteinExistence type="predicted"/>
<evidence type="ECO:0000259" key="7">
    <source>
        <dbReference type="Pfam" id="PF09335"/>
    </source>
</evidence>
<organism evidence="8 9">
    <name type="scientific">Halapricum desulfuricans</name>
    <dbReference type="NCBI Taxonomy" id="2841257"/>
    <lineage>
        <taxon>Archaea</taxon>
        <taxon>Methanobacteriati</taxon>
        <taxon>Methanobacteriota</taxon>
        <taxon>Stenosarchaea group</taxon>
        <taxon>Halobacteria</taxon>
        <taxon>Halobacteriales</taxon>
        <taxon>Haloarculaceae</taxon>
        <taxon>Halapricum</taxon>
    </lineage>
</organism>
<evidence type="ECO:0000256" key="6">
    <source>
        <dbReference type="SAM" id="Phobius"/>
    </source>
</evidence>
<dbReference type="AlphaFoldDB" id="A0A897NPU5"/>
<evidence type="ECO:0000313" key="9">
    <source>
        <dbReference type="Proteomes" id="UP000663305"/>
    </source>
</evidence>
<dbReference type="PANTHER" id="PTHR12677:SF59">
    <property type="entry name" value="GOLGI APPARATUS MEMBRANE PROTEIN TVP38-RELATED"/>
    <property type="match status" value="1"/>
</dbReference>
<reference evidence="8" key="1">
    <citation type="submission" date="2020-11" db="EMBL/GenBank/DDBJ databases">
        <title>Carbohydrate-dependent, anaerobic sulfur respiration: A novel catabolism in halophilic archaea.</title>
        <authorList>
            <person name="Sorokin D.Y."/>
            <person name="Messina E."/>
            <person name="Smedile F."/>
            <person name="La Cono V."/>
            <person name="Hallsworth J.E."/>
            <person name="Yakimov M.M."/>
        </authorList>
    </citation>
    <scope>NUCLEOTIDE SEQUENCE</scope>
    <source>
        <strain evidence="8">HSR-Bgl</strain>
    </source>
</reference>
<evidence type="ECO:0000256" key="4">
    <source>
        <dbReference type="ARBA" id="ARBA00022989"/>
    </source>
</evidence>
<feature type="transmembrane region" description="Helical" evidence="6">
    <location>
        <begin position="44"/>
        <end position="62"/>
    </location>
</feature>
<dbReference type="Pfam" id="PF09335">
    <property type="entry name" value="VTT_dom"/>
    <property type="match status" value="1"/>
</dbReference>
<feature type="domain" description="VTT" evidence="7">
    <location>
        <begin position="62"/>
        <end position="176"/>
    </location>
</feature>
<comment type="subcellular location">
    <subcellularLocation>
        <location evidence="1">Cell membrane</location>
        <topology evidence="1">Multi-pass membrane protein</topology>
    </subcellularLocation>
</comment>
<sequence>MMDRQVRIQLAGGLALAATGALGVLVVSPERALASLAGTADRPVLFALALVGLYGVRSLVLWPISALSLLVGFVYGPAVGIPIGLAGAVYTCLPPYLLARYAPRQRGPLARLHALGRSAVEVTGDLRGLIAARLVPLPADAVSYAAGLAEVPVGRYALGTALGETPWVVATVLAGASMRTFALEAAGSTLSLLLAATLLGVVLLSGPAYRHLRRRGVLDGPAIDQ</sequence>
<evidence type="ECO:0000313" key="8">
    <source>
        <dbReference type="EMBL" id="QSG12206.1"/>
    </source>
</evidence>
<dbReference type="GO" id="GO:0005886">
    <property type="term" value="C:plasma membrane"/>
    <property type="evidence" value="ECO:0007669"/>
    <property type="project" value="UniProtKB-SubCell"/>
</dbReference>
<keyword evidence="3 6" id="KW-0812">Transmembrane</keyword>
<dbReference type="InterPro" id="IPR015414">
    <property type="entry name" value="TMEM64"/>
</dbReference>